<comment type="pathway">
    <text evidence="6">Amino-acid degradation; L-alanine degradation via transaminase pathway; pyruvate from L-alanine: step 1/1.</text>
</comment>
<keyword evidence="5" id="KW-0663">Pyridoxal phosphate</keyword>
<accession>A0ABD2JA29</accession>
<dbReference type="GO" id="GO:0004021">
    <property type="term" value="F:L-alanine:2-oxoglutarate aminotransferase activity"/>
    <property type="evidence" value="ECO:0007669"/>
    <property type="project" value="UniProtKB-EC"/>
</dbReference>
<evidence type="ECO:0000256" key="4">
    <source>
        <dbReference type="ARBA" id="ARBA00022679"/>
    </source>
</evidence>
<comment type="subunit">
    <text evidence="2">Homodimer.</text>
</comment>
<evidence type="ECO:0000256" key="1">
    <source>
        <dbReference type="ARBA" id="ARBA00001933"/>
    </source>
</evidence>
<dbReference type="Gene3D" id="3.90.1150.10">
    <property type="entry name" value="Aspartate Aminotransferase, domain 1"/>
    <property type="match status" value="1"/>
</dbReference>
<dbReference type="EMBL" id="JBICBT010001021">
    <property type="protein sequence ID" value="KAL3087461.1"/>
    <property type="molecule type" value="Genomic_DNA"/>
</dbReference>
<protein>
    <recommendedName>
        <fullName evidence="8">alanine transaminase</fullName>
        <ecNumber evidence="8">2.6.1.2</ecNumber>
    </recommendedName>
</protein>
<evidence type="ECO:0000256" key="9">
    <source>
        <dbReference type="ARBA" id="ARBA00047412"/>
    </source>
</evidence>
<organism evidence="12 13">
    <name type="scientific">Heterodera trifolii</name>
    <dbReference type="NCBI Taxonomy" id="157864"/>
    <lineage>
        <taxon>Eukaryota</taxon>
        <taxon>Metazoa</taxon>
        <taxon>Ecdysozoa</taxon>
        <taxon>Nematoda</taxon>
        <taxon>Chromadorea</taxon>
        <taxon>Rhabditida</taxon>
        <taxon>Tylenchina</taxon>
        <taxon>Tylenchomorpha</taxon>
        <taxon>Tylenchoidea</taxon>
        <taxon>Heteroderidae</taxon>
        <taxon>Heteroderinae</taxon>
        <taxon>Heterodera</taxon>
    </lineage>
</organism>
<dbReference type="FunFam" id="3.90.1150.10:FF:000010">
    <property type="entry name" value="Alanine aminotransferase 2"/>
    <property type="match status" value="1"/>
</dbReference>
<dbReference type="Gene3D" id="3.40.640.10">
    <property type="entry name" value="Type I PLP-dependent aspartate aminotransferase-like (Major domain)"/>
    <property type="match status" value="1"/>
</dbReference>
<evidence type="ECO:0000256" key="2">
    <source>
        <dbReference type="ARBA" id="ARBA00011738"/>
    </source>
</evidence>
<evidence type="ECO:0000313" key="13">
    <source>
        <dbReference type="Proteomes" id="UP001620626"/>
    </source>
</evidence>
<feature type="compositionally biased region" description="Low complexity" evidence="10">
    <location>
        <begin position="1"/>
        <end position="10"/>
    </location>
</feature>
<dbReference type="PANTHER" id="PTHR11751">
    <property type="entry name" value="ALANINE AMINOTRANSFERASE"/>
    <property type="match status" value="1"/>
</dbReference>
<keyword evidence="3" id="KW-0032">Aminotransferase</keyword>
<proteinExistence type="inferred from homology"/>
<dbReference type="InterPro" id="IPR015424">
    <property type="entry name" value="PyrdxlP-dep_Trfase"/>
</dbReference>
<dbReference type="Pfam" id="PF00155">
    <property type="entry name" value="Aminotran_1_2"/>
    <property type="match status" value="1"/>
</dbReference>
<gene>
    <name evidence="12" type="ORF">niasHT_023709</name>
</gene>
<evidence type="ECO:0000256" key="6">
    <source>
        <dbReference type="ARBA" id="ARBA00025708"/>
    </source>
</evidence>
<comment type="similarity">
    <text evidence="7">Belongs to the class-I pyridoxal-phosphate-dependent aminotransferase family. Alanine aminotransferase subfamily.</text>
</comment>
<evidence type="ECO:0000256" key="10">
    <source>
        <dbReference type="SAM" id="MobiDB-lite"/>
    </source>
</evidence>
<evidence type="ECO:0000256" key="5">
    <source>
        <dbReference type="ARBA" id="ARBA00022898"/>
    </source>
</evidence>
<keyword evidence="13" id="KW-1185">Reference proteome</keyword>
<dbReference type="PANTHER" id="PTHR11751:SF29">
    <property type="entry name" value="ALANINE TRANSAMINASE"/>
    <property type="match status" value="1"/>
</dbReference>
<dbReference type="InterPro" id="IPR045088">
    <property type="entry name" value="ALAT1/2-like"/>
</dbReference>
<feature type="region of interest" description="Disordered" evidence="10">
    <location>
        <begin position="1"/>
        <end position="30"/>
    </location>
</feature>
<feature type="domain" description="Aminotransferase class I/classII large" evidence="11">
    <location>
        <begin position="209"/>
        <end position="562"/>
    </location>
</feature>
<keyword evidence="4" id="KW-0808">Transferase</keyword>
<dbReference type="InterPro" id="IPR015421">
    <property type="entry name" value="PyrdxlP-dep_Trfase_major"/>
</dbReference>
<evidence type="ECO:0000256" key="3">
    <source>
        <dbReference type="ARBA" id="ARBA00022576"/>
    </source>
</evidence>
<dbReference type="Proteomes" id="UP001620626">
    <property type="component" value="Unassembled WGS sequence"/>
</dbReference>
<dbReference type="InterPro" id="IPR015422">
    <property type="entry name" value="PyrdxlP-dep_Trfase_small"/>
</dbReference>
<evidence type="ECO:0000259" key="11">
    <source>
        <dbReference type="Pfam" id="PF00155"/>
    </source>
</evidence>
<evidence type="ECO:0000256" key="7">
    <source>
        <dbReference type="ARBA" id="ARBA00025785"/>
    </source>
</evidence>
<dbReference type="SUPFAM" id="SSF53383">
    <property type="entry name" value="PLP-dependent transferases"/>
    <property type="match status" value="1"/>
</dbReference>
<evidence type="ECO:0000313" key="12">
    <source>
        <dbReference type="EMBL" id="KAL3087461.1"/>
    </source>
</evidence>
<comment type="cofactor">
    <cofactor evidence="1">
        <name>pyridoxal 5'-phosphate</name>
        <dbReference type="ChEBI" id="CHEBI:597326"/>
    </cofactor>
</comment>
<dbReference type="FunFam" id="3.40.640.10:FF:000012">
    <property type="entry name" value="alanine aminotransferase 2"/>
    <property type="match status" value="1"/>
</dbReference>
<evidence type="ECO:0000256" key="8">
    <source>
        <dbReference type="ARBA" id="ARBA00026106"/>
    </source>
</evidence>
<comment type="caution">
    <text evidence="12">The sequence shown here is derived from an EMBL/GenBank/DDBJ whole genome shotgun (WGS) entry which is preliminary data.</text>
</comment>
<comment type="catalytic activity">
    <reaction evidence="9">
        <text>L-alanine + 2-oxoglutarate = pyruvate + L-glutamate</text>
        <dbReference type="Rhea" id="RHEA:19453"/>
        <dbReference type="ChEBI" id="CHEBI:15361"/>
        <dbReference type="ChEBI" id="CHEBI:16810"/>
        <dbReference type="ChEBI" id="CHEBI:29985"/>
        <dbReference type="ChEBI" id="CHEBI:57972"/>
        <dbReference type="EC" id="2.6.1.2"/>
    </reaction>
</comment>
<dbReference type="CDD" id="cd00609">
    <property type="entry name" value="AAT_like"/>
    <property type="match status" value="1"/>
</dbReference>
<name>A0ABD2JA29_9BILA</name>
<dbReference type="InterPro" id="IPR004839">
    <property type="entry name" value="Aminotransferase_I/II_large"/>
</dbReference>
<reference evidence="12 13" key="1">
    <citation type="submission" date="2024-10" db="EMBL/GenBank/DDBJ databases">
        <authorList>
            <person name="Kim D."/>
        </authorList>
    </citation>
    <scope>NUCLEOTIDE SEQUENCE [LARGE SCALE GENOMIC DNA]</scope>
    <source>
        <strain evidence="12">BH-2024</strain>
    </source>
</reference>
<dbReference type="AlphaFoldDB" id="A0ABD2JA29"/>
<sequence>MLLTTTTTTTAFSGNRRNPKNAAEKERPEGAHKIVEAAKSALLLLLLLMMTMMMRRKRMSSIAPAATFAPLRSSPAMSTNKMLNRTKLCQASVVGSNRTMSSSDKLHQQKVLTVDTINPNVITMEYAVRGPIVIRAVELEKQLAKKESLPFPSVIRANIGDAHAMGQTPITFIRQVIAGITDPALIKQQPNLFPEDVQRKVASLLRACGGGSAGAYTQSTGIDLIRQHVAQFVERRDGFPCDPESVCISGGASESIRNVLKLFVRPNIGTDGQKAGILVPIPQYPLYSASIEEYNLGQVGYYLDEENNWALDMDELERALKESEHDVKAIVVINPGNPTGQVLSRANIESIIQFAHKHRLYIFADEVYQENVYAEGAEFHSFRKVMFEMGAPFDKLELASFYSCSKGYMGECGLRGGYVQFDNIDPTVYLHFKKMISAKLCSTVLGQVAMDCVVNHPKPGDPSYDQWLKEKTAVLDSLHKRAQLVTKAYNQVEGVHCQQVQGAMYAFPRFLLPDKAIAEAKASGVQPDFFYVKQLLEETGVCVVPGSGFGQRPGTFHFRTTILPPIDIFEDMLNRFGAFHKRFLAKYK</sequence>
<dbReference type="Gene3D" id="1.10.287.1970">
    <property type="match status" value="1"/>
</dbReference>
<dbReference type="EC" id="2.6.1.2" evidence="8"/>